<evidence type="ECO:0000256" key="1">
    <source>
        <dbReference type="ARBA" id="ARBA00004141"/>
    </source>
</evidence>
<comment type="subcellular location">
    <subcellularLocation>
        <location evidence="1">Membrane</location>
        <topology evidence="1">Multi-pass membrane protein</topology>
    </subcellularLocation>
</comment>
<dbReference type="EMBL" id="OV696688">
    <property type="protein sequence ID" value="CAH1259008.1"/>
    <property type="molecule type" value="Genomic_DNA"/>
</dbReference>
<feature type="transmembrane region" description="Helical" evidence="9">
    <location>
        <begin position="191"/>
        <end position="210"/>
    </location>
</feature>
<feature type="transmembrane region" description="Helical" evidence="9">
    <location>
        <begin position="895"/>
        <end position="917"/>
    </location>
</feature>
<feature type="transmembrane region" description="Helical" evidence="9">
    <location>
        <begin position="716"/>
        <end position="737"/>
    </location>
</feature>
<evidence type="ECO:0000256" key="6">
    <source>
        <dbReference type="ARBA" id="ARBA00023136"/>
    </source>
</evidence>
<dbReference type="InterPro" id="IPR051223">
    <property type="entry name" value="Polycystin"/>
</dbReference>
<dbReference type="Pfam" id="PF08016">
    <property type="entry name" value="PKD_channel"/>
    <property type="match status" value="1"/>
</dbReference>
<evidence type="ECO:0000256" key="2">
    <source>
        <dbReference type="ARBA" id="ARBA00007200"/>
    </source>
</evidence>
<feature type="transmembrane region" description="Helical" evidence="9">
    <location>
        <begin position="855"/>
        <end position="874"/>
    </location>
</feature>
<name>A0A8K0ENY7_BRALA</name>
<dbReference type="Gene3D" id="2.60.60.20">
    <property type="entry name" value="PLAT/LH2 domain"/>
    <property type="match status" value="1"/>
</dbReference>
<feature type="transmembrane region" description="Helical" evidence="9">
    <location>
        <begin position="416"/>
        <end position="439"/>
    </location>
</feature>
<comment type="caution">
    <text evidence="7">Lacks conserved residue(s) required for the propagation of feature annotation.</text>
</comment>
<feature type="transmembrane region" description="Helical" evidence="9">
    <location>
        <begin position="230"/>
        <end position="256"/>
    </location>
</feature>
<dbReference type="GO" id="GO:0005262">
    <property type="term" value="F:calcium channel activity"/>
    <property type="evidence" value="ECO:0007669"/>
    <property type="project" value="TreeGrafter"/>
</dbReference>
<evidence type="ECO:0000313" key="11">
    <source>
        <dbReference type="EMBL" id="CAH1259008.1"/>
    </source>
</evidence>
<sequence length="1086" mass="123248">MGRQKGWIEGNRVGATVLEGSSRGSQTFEVMVYTGTRANAGTSAEVFLVLKGEKGQSGPHVLEDKARITFKQGAVDTFVVTSPVPLGPIYAIHIWHNNIGPYPSWYLDQVIVTDLQEDAKHTFLCKSWLAVEEGDGKVDRVLHEATYDDLIRFGRLFSTKTSKNFRDDHLWFSVIGRPATSPFTRVQRVSCCLSLLMCTMLTNIMFFGGGESFQKPPPVYILGFEVQFPISWGQIIIGIQSALMVIPVNLLIVQIFRSCAARPSRKISTVDMRNVPRGSPDGRSSSVMSFSREDPSFDRKSLVCQVESLTEGEGTSSPTGSDETLQTVVSLGEIEDDVSSKEQNYDATVMQSDLSEKVTQLAKRKKKRLLPWWCVFFGWFLVLGTCSVSAFFTMLYGFEYGREKAEAWVFTFLTSFIFDLAISQPIKILLIGFLFALIIKKPDSLEDDVPPPQLHEDEVFVGLQDKDAKQVPGKKTPKPTGPPGKEWLVVAREQRFIELGLREACHDFVFYTSYIILLLIIANGSRDSYMYHMSAHLHNTVVKPFSKVYDSTTFWDFVREHVVSDVHDVRWYNDERFNRRGFLTDTSSFLVGRPRLRQIRVQINESCVVPAPLWMMITDCDNSYSLFSTDVNSHDVGWTHRGVTFDTTSWENISHHQRPLVYQYASLSAAVPDSGEHGTYYGSGYMVELSNSSAADMDMIDELQDMNWIDDNTRAVFIELIVYNANANLFAVLTLLAEFTTLGKAYTQGEIMVVRLYPYTTPWGFVQLGCHGVFLLITLYLAFREVRRILTLGTEYFKMFWRVVELILSLLALAEIHVHLYTAYLILDFNRIQNKADSGDRRYNKYKQAASWEKINTYILGWLVCVACLKLLYLCRFNKRTARGPKVTRKALRPLIAFLVVFSFMFMACCTLGFLVLGARLSQYRTLITTMQTLFSVMLGKMDYYSVESAGGILGPLMLFFYLMFFTNILVMMFLAIFDDAFKEIIEEEQIKGKSKNQKITEYAIYLVRKCVLKNTNEEFFNNNFDNKIVEKIQGATGKPSTIPEICINGEPLVESLSVAMKIEEKETEESTRSISAASSVSTLYC</sequence>
<dbReference type="AlphaFoldDB" id="A0A8K0ENY7"/>
<evidence type="ECO:0000256" key="5">
    <source>
        <dbReference type="ARBA" id="ARBA00022989"/>
    </source>
</evidence>
<feature type="domain" description="PLAT" evidence="10">
    <location>
        <begin position="26"/>
        <end position="143"/>
    </location>
</feature>
<dbReference type="PANTHER" id="PTHR10877">
    <property type="entry name" value="POLYCYSTIN FAMILY MEMBER"/>
    <property type="match status" value="1"/>
</dbReference>
<keyword evidence="6 9" id="KW-0472">Membrane</keyword>
<keyword evidence="3 9" id="KW-0812">Transmembrane</keyword>
<proteinExistence type="inferred from homology"/>
<dbReference type="OrthoDB" id="444119at2759"/>
<reference evidence="11" key="1">
    <citation type="submission" date="2022-01" db="EMBL/GenBank/DDBJ databases">
        <authorList>
            <person name="Braso-Vives M."/>
        </authorList>
    </citation>
    <scope>NUCLEOTIDE SEQUENCE</scope>
</reference>
<evidence type="ECO:0000259" key="10">
    <source>
        <dbReference type="PROSITE" id="PS50095"/>
    </source>
</evidence>
<dbReference type="SMART" id="SM00308">
    <property type="entry name" value="LH2"/>
    <property type="match status" value="1"/>
</dbReference>
<feature type="transmembrane region" description="Helical" evidence="9">
    <location>
        <begin position="763"/>
        <end position="783"/>
    </location>
</feature>
<dbReference type="Proteomes" id="UP000838412">
    <property type="component" value="Chromosome 3"/>
</dbReference>
<organism evidence="11 12">
    <name type="scientific">Branchiostoma lanceolatum</name>
    <name type="common">Common lancelet</name>
    <name type="synonym">Amphioxus lanceolatum</name>
    <dbReference type="NCBI Taxonomy" id="7740"/>
    <lineage>
        <taxon>Eukaryota</taxon>
        <taxon>Metazoa</taxon>
        <taxon>Chordata</taxon>
        <taxon>Cephalochordata</taxon>
        <taxon>Leptocardii</taxon>
        <taxon>Amphioxiformes</taxon>
        <taxon>Branchiostomatidae</taxon>
        <taxon>Branchiostoma</taxon>
    </lineage>
</organism>
<gene>
    <name evidence="11" type="primary">PKDREJ</name>
    <name evidence="11" type="ORF">BLAG_LOCUS16404</name>
</gene>
<evidence type="ECO:0000256" key="3">
    <source>
        <dbReference type="ARBA" id="ARBA00022692"/>
    </source>
</evidence>
<keyword evidence="4" id="KW-0732">Signal</keyword>
<evidence type="ECO:0000256" key="7">
    <source>
        <dbReference type="PROSITE-ProRule" id="PRU00152"/>
    </source>
</evidence>
<keyword evidence="5 9" id="KW-1133">Transmembrane helix</keyword>
<dbReference type="GO" id="GO:0050982">
    <property type="term" value="P:detection of mechanical stimulus"/>
    <property type="evidence" value="ECO:0007669"/>
    <property type="project" value="TreeGrafter"/>
</dbReference>
<evidence type="ECO:0000313" key="12">
    <source>
        <dbReference type="Proteomes" id="UP000838412"/>
    </source>
</evidence>
<feature type="transmembrane region" description="Helical" evidence="9">
    <location>
        <begin position="803"/>
        <end position="827"/>
    </location>
</feature>
<protein>
    <submittedName>
        <fullName evidence="11">PKDREJ protein</fullName>
    </submittedName>
</protein>
<dbReference type="InterPro" id="IPR046791">
    <property type="entry name" value="Polycystin_dom"/>
</dbReference>
<dbReference type="InterPro" id="IPR036392">
    <property type="entry name" value="PLAT/LH2_dom_sf"/>
</dbReference>
<dbReference type="Pfam" id="PF20519">
    <property type="entry name" value="Polycystin_dom"/>
    <property type="match status" value="1"/>
</dbReference>
<dbReference type="Gene3D" id="1.10.287.70">
    <property type="match status" value="1"/>
</dbReference>
<dbReference type="PANTHER" id="PTHR10877:SF194">
    <property type="entry name" value="LOCATION OF VULVA DEFECTIVE 1"/>
    <property type="match status" value="1"/>
</dbReference>
<feature type="transmembrane region" description="Helical" evidence="9">
    <location>
        <begin position="370"/>
        <end position="396"/>
    </location>
</feature>
<dbReference type="InterPro" id="IPR001024">
    <property type="entry name" value="PLAT/LH2_dom"/>
</dbReference>
<dbReference type="FunFam" id="2.60.60.20:FF:000008">
    <property type="entry name" value="Polycystic kidney disease 1-like 2, isoform CRA_a"/>
    <property type="match status" value="1"/>
</dbReference>
<feature type="transmembrane region" description="Helical" evidence="9">
    <location>
        <begin position="953"/>
        <end position="978"/>
    </location>
</feature>
<dbReference type="Pfam" id="PF01477">
    <property type="entry name" value="PLAT"/>
    <property type="match status" value="1"/>
</dbReference>
<comment type="similarity">
    <text evidence="2">Belongs to the polycystin family.</text>
</comment>
<dbReference type="GO" id="GO:0016020">
    <property type="term" value="C:membrane"/>
    <property type="evidence" value="ECO:0007669"/>
    <property type="project" value="UniProtKB-SubCell"/>
</dbReference>
<evidence type="ECO:0000256" key="4">
    <source>
        <dbReference type="ARBA" id="ARBA00022729"/>
    </source>
</evidence>
<dbReference type="InterPro" id="IPR013122">
    <property type="entry name" value="PKD1_2_channel"/>
</dbReference>
<accession>A0A8K0ENY7</accession>
<dbReference type="PROSITE" id="PS50095">
    <property type="entry name" value="PLAT"/>
    <property type="match status" value="1"/>
</dbReference>
<feature type="region of interest" description="Disordered" evidence="8">
    <location>
        <begin position="270"/>
        <end position="292"/>
    </location>
</feature>
<dbReference type="SUPFAM" id="SSF49723">
    <property type="entry name" value="Lipase/lipooxygenase domain (PLAT/LH2 domain)"/>
    <property type="match status" value="1"/>
</dbReference>
<evidence type="ECO:0000256" key="8">
    <source>
        <dbReference type="SAM" id="MobiDB-lite"/>
    </source>
</evidence>
<evidence type="ECO:0000256" key="9">
    <source>
        <dbReference type="SAM" id="Phobius"/>
    </source>
</evidence>
<keyword evidence="12" id="KW-1185">Reference proteome</keyword>